<feature type="coiled-coil region" evidence="3">
    <location>
        <begin position="251"/>
        <end position="313"/>
    </location>
</feature>
<feature type="region of interest" description="Disordered" evidence="4">
    <location>
        <begin position="132"/>
        <end position="173"/>
    </location>
</feature>
<feature type="compositionally biased region" description="Low complexity" evidence="4">
    <location>
        <begin position="77"/>
        <end position="86"/>
    </location>
</feature>
<dbReference type="InterPro" id="IPR029688">
    <property type="entry name" value="ICR"/>
</dbReference>
<evidence type="ECO:0000256" key="3">
    <source>
        <dbReference type="SAM" id="Coils"/>
    </source>
</evidence>
<dbReference type="Gene3D" id="1.20.5.730">
    <property type="entry name" value="Single helix bin"/>
    <property type="match status" value="1"/>
</dbReference>
<dbReference type="EMBL" id="GBRH01190637">
    <property type="protein sequence ID" value="JAE07259.1"/>
    <property type="molecule type" value="Transcribed_RNA"/>
</dbReference>
<comment type="similarity">
    <text evidence="1">Belongs to the ICR family.</text>
</comment>
<evidence type="ECO:0000256" key="4">
    <source>
        <dbReference type="SAM" id="MobiDB-lite"/>
    </source>
</evidence>
<proteinExistence type="inferred from homology"/>
<organism evidence="5">
    <name type="scientific">Arundo donax</name>
    <name type="common">Giant reed</name>
    <name type="synonym">Donax arundinaceus</name>
    <dbReference type="NCBI Taxonomy" id="35708"/>
    <lineage>
        <taxon>Eukaryota</taxon>
        <taxon>Viridiplantae</taxon>
        <taxon>Streptophyta</taxon>
        <taxon>Embryophyta</taxon>
        <taxon>Tracheophyta</taxon>
        <taxon>Spermatophyta</taxon>
        <taxon>Magnoliopsida</taxon>
        <taxon>Liliopsida</taxon>
        <taxon>Poales</taxon>
        <taxon>Poaceae</taxon>
        <taxon>PACMAD clade</taxon>
        <taxon>Arundinoideae</taxon>
        <taxon>Arundineae</taxon>
        <taxon>Arundo</taxon>
    </lineage>
</organism>
<dbReference type="PANTHER" id="PTHR34224">
    <property type="entry name" value="INTERACTOR OF CONSTITUTIVE ACTIVE ROPS 2, CHLOROPLASTIC-RELATED"/>
    <property type="match status" value="1"/>
</dbReference>
<feature type="region of interest" description="Disordered" evidence="4">
    <location>
        <begin position="378"/>
        <end position="442"/>
    </location>
</feature>
<evidence type="ECO:0000256" key="1">
    <source>
        <dbReference type="ARBA" id="ARBA00009778"/>
    </source>
</evidence>
<protein>
    <submittedName>
        <fullName evidence="5">Uncharacterized protein</fullName>
    </submittedName>
</protein>
<feature type="compositionally biased region" description="Basic and acidic residues" evidence="4">
    <location>
        <begin position="13"/>
        <end position="22"/>
    </location>
</feature>
<reference evidence="5" key="1">
    <citation type="submission" date="2014-09" db="EMBL/GenBank/DDBJ databases">
        <authorList>
            <person name="Magalhaes I.L.F."/>
            <person name="Oliveira U."/>
            <person name="Santos F.R."/>
            <person name="Vidigal T.H.D.A."/>
            <person name="Brescovit A.D."/>
            <person name="Santos A.J."/>
        </authorList>
    </citation>
    <scope>NUCLEOTIDE SEQUENCE</scope>
    <source>
        <tissue evidence="5">Shoot tissue taken approximately 20 cm above the soil surface</tissue>
    </source>
</reference>
<evidence type="ECO:0000313" key="5">
    <source>
        <dbReference type="EMBL" id="JAE07259.1"/>
    </source>
</evidence>
<accession>A0A0A9F7R6</accession>
<name>A0A0A9F7R6_ARUDO</name>
<feature type="region of interest" description="Disordered" evidence="4">
    <location>
        <begin position="1"/>
        <end position="88"/>
    </location>
</feature>
<dbReference type="AlphaFoldDB" id="A0A0A9F7R6"/>
<dbReference type="PANTHER" id="PTHR34224:SF1">
    <property type="entry name" value="OS05G0514500 PROTEIN"/>
    <property type="match status" value="1"/>
</dbReference>
<feature type="coiled-coil region" evidence="3">
    <location>
        <begin position="89"/>
        <end position="130"/>
    </location>
</feature>
<keyword evidence="2 3" id="KW-0175">Coiled coil</keyword>
<evidence type="ECO:0000256" key="2">
    <source>
        <dbReference type="ARBA" id="ARBA00023054"/>
    </source>
</evidence>
<sequence length="442" mass="46639">MMLGHTANAKKASKFEDSDSRMSRPRAVSELPQRPSPGLKTAAAGSEASGGGGGVQRRALGARGTAPRSPLHEKKAAGAGAAAGAGSRVAELEAKLERAHGQLADMREQLAAAEKARKEARAALVEAKKRFAAKKKGDVEVTNSAPVEHDDGKVPAASAKVTDASEDGNDDKGYMSLPATDVLDAAVQNESGNNERLVGDETKKANDALEVGNAANGHGEKRIDELRAKLTAKDLEVYELRAKLMVRDTEFDELSGTLMATNTELDELRAKLASNGTKIDKLTANLMAKDAEIAALEADNADLTKMAEEAAEAVKASAARARETEHALRESAAREARLAERLRASERAWEALEAEVQRSRVQSEQWRKAAEEAAIVLGGSVDRAAGEPGAAGTRSDKRRHSSAGAGERTPAKDADDDGSSGKRKAGGAMRALSDLWKKKAQK</sequence>
<reference evidence="5" key="2">
    <citation type="journal article" date="2015" name="Data Brief">
        <title>Shoot transcriptome of the giant reed, Arundo donax.</title>
        <authorList>
            <person name="Barrero R.A."/>
            <person name="Guerrero F.D."/>
            <person name="Moolhuijzen P."/>
            <person name="Goolsby J.A."/>
            <person name="Tidwell J."/>
            <person name="Bellgard S.E."/>
            <person name="Bellgard M.I."/>
        </authorList>
    </citation>
    <scope>NUCLEOTIDE SEQUENCE</scope>
    <source>
        <tissue evidence="5">Shoot tissue taken approximately 20 cm above the soil surface</tissue>
    </source>
</reference>